<feature type="transmembrane region" description="Helical" evidence="2">
    <location>
        <begin position="152"/>
        <end position="175"/>
    </location>
</feature>
<feature type="compositionally biased region" description="Low complexity" evidence="1">
    <location>
        <begin position="1"/>
        <end position="10"/>
    </location>
</feature>
<dbReference type="RefSeq" id="WP_343985666.1">
    <property type="nucleotide sequence ID" value="NZ_BAAANB010000001.1"/>
</dbReference>
<name>A0ABP5F6G5_9MICO</name>
<dbReference type="Proteomes" id="UP001501285">
    <property type="component" value="Unassembled WGS sequence"/>
</dbReference>
<protein>
    <recommendedName>
        <fullName evidence="5">Integral membrane protein</fullName>
    </recommendedName>
</protein>
<reference evidence="4" key="1">
    <citation type="journal article" date="2019" name="Int. J. Syst. Evol. Microbiol.">
        <title>The Global Catalogue of Microorganisms (GCM) 10K type strain sequencing project: providing services to taxonomists for standard genome sequencing and annotation.</title>
        <authorList>
            <consortium name="The Broad Institute Genomics Platform"/>
            <consortium name="The Broad Institute Genome Sequencing Center for Infectious Disease"/>
            <person name="Wu L."/>
            <person name="Ma J."/>
        </authorList>
    </citation>
    <scope>NUCLEOTIDE SEQUENCE [LARGE SCALE GENOMIC DNA]</scope>
    <source>
        <strain evidence="4">JCM 14283</strain>
    </source>
</reference>
<proteinExistence type="predicted"/>
<feature type="transmembrane region" description="Helical" evidence="2">
    <location>
        <begin position="114"/>
        <end position="132"/>
    </location>
</feature>
<feature type="transmembrane region" description="Helical" evidence="2">
    <location>
        <begin position="242"/>
        <end position="265"/>
    </location>
</feature>
<organism evidence="3 4">
    <name type="scientific">Terrabacter terrae</name>
    <dbReference type="NCBI Taxonomy" id="318434"/>
    <lineage>
        <taxon>Bacteria</taxon>
        <taxon>Bacillati</taxon>
        <taxon>Actinomycetota</taxon>
        <taxon>Actinomycetes</taxon>
        <taxon>Micrococcales</taxon>
        <taxon>Intrasporangiaceae</taxon>
        <taxon>Terrabacter</taxon>
    </lineage>
</organism>
<evidence type="ECO:0000256" key="1">
    <source>
        <dbReference type="SAM" id="MobiDB-lite"/>
    </source>
</evidence>
<dbReference type="EMBL" id="BAAANB010000001">
    <property type="protein sequence ID" value="GAA2016897.1"/>
    <property type="molecule type" value="Genomic_DNA"/>
</dbReference>
<feature type="transmembrane region" description="Helical" evidence="2">
    <location>
        <begin position="182"/>
        <end position="204"/>
    </location>
</feature>
<keyword evidence="2" id="KW-0472">Membrane</keyword>
<feature type="transmembrane region" description="Helical" evidence="2">
    <location>
        <begin position="210"/>
        <end position="230"/>
    </location>
</feature>
<gene>
    <name evidence="3" type="ORF">GCM10009740_00230</name>
</gene>
<feature type="transmembrane region" description="Helical" evidence="2">
    <location>
        <begin position="304"/>
        <end position="325"/>
    </location>
</feature>
<feature type="transmembrane region" description="Helical" evidence="2">
    <location>
        <begin position="34"/>
        <end position="54"/>
    </location>
</feature>
<evidence type="ECO:0008006" key="5">
    <source>
        <dbReference type="Google" id="ProtNLM"/>
    </source>
</evidence>
<feature type="transmembrane region" description="Helical" evidence="2">
    <location>
        <begin position="83"/>
        <end position="107"/>
    </location>
</feature>
<evidence type="ECO:0000256" key="2">
    <source>
        <dbReference type="SAM" id="Phobius"/>
    </source>
</evidence>
<keyword evidence="2" id="KW-1133">Transmembrane helix</keyword>
<feature type="region of interest" description="Disordered" evidence="1">
    <location>
        <begin position="1"/>
        <end position="26"/>
    </location>
</feature>
<evidence type="ECO:0000313" key="4">
    <source>
        <dbReference type="Proteomes" id="UP001501285"/>
    </source>
</evidence>
<evidence type="ECO:0000313" key="3">
    <source>
        <dbReference type="EMBL" id="GAA2016897.1"/>
    </source>
</evidence>
<sequence length="340" mass="34287">MTSTTGANPPAATPPPTPPGRSGLPPDDALRVRAWPVLPLAILGWLAGLLPWLVRRVGGGTFGTPWNPRNDLREALLPYHHQLLTLLLVVTVTAGVLAGLAPAWCTAGRSRRPLLAALATLGAAAATSWAVAQTLAPDPELGGSGTTAQKVRLALVALTVAGSVTGLVLGLAVSLGGPALRVVAAAPAVVVAADWLGQLVVGAVRNGSPAPWLPTALTVLSGAVVGALLATTARSSLLARTAAWVGALGLLVLTAAALTAARYVLESLRGVSPRSAAVEELLVDGMRVLRGSLSSTLTAWSWPLSPPLTGLLVAVAVAVGTTLAVRGRRSRAVTEGGAAR</sequence>
<keyword evidence="4" id="KW-1185">Reference proteome</keyword>
<accession>A0ABP5F6G5</accession>
<comment type="caution">
    <text evidence="3">The sequence shown here is derived from an EMBL/GenBank/DDBJ whole genome shotgun (WGS) entry which is preliminary data.</text>
</comment>
<keyword evidence="2" id="KW-0812">Transmembrane</keyword>